<name>A0AAX4JE18_9MICR</name>
<keyword evidence="7" id="KW-0378">Hydrolase</keyword>
<feature type="domain" description="Exoribonuclease phosphorolytic" evidence="6">
    <location>
        <begin position="3"/>
        <end position="118"/>
    </location>
</feature>
<dbReference type="InterPro" id="IPR020568">
    <property type="entry name" value="Ribosomal_Su5_D2-typ_SF"/>
</dbReference>
<comment type="similarity">
    <text evidence="2">Belongs to the RNase PH family.</text>
</comment>
<dbReference type="InterPro" id="IPR027408">
    <property type="entry name" value="PNPase/RNase_PH_dom_sf"/>
</dbReference>
<dbReference type="RefSeq" id="XP_065330352.1">
    <property type="nucleotide sequence ID" value="XM_065474280.1"/>
</dbReference>
<dbReference type="GO" id="GO:0071051">
    <property type="term" value="P:poly(A)-dependent snoRNA 3'-end processing"/>
    <property type="evidence" value="ECO:0007669"/>
    <property type="project" value="TreeGrafter"/>
</dbReference>
<gene>
    <name evidence="7" type="ORF">VNE69_07273</name>
</gene>
<dbReference type="Pfam" id="PF01138">
    <property type="entry name" value="RNase_PH"/>
    <property type="match status" value="1"/>
</dbReference>
<keyword evidence="5" id="KW-0539">Nucleus</keyword>
<evidence type="ECO:0000256" key="4">
    <source>
        <dbReference type="ARBA" id="ARBA00022835"/>
    </source>
</evidence>
<dbReference type="KEGG" id="vnx:VNE69_07273"/>
<dbReference type="GO" id="GO:0006364">
    <property type="term" value="P:rRNA processing"/>
    <property type="evidence" value="ECO:0007669"/>
    <property type="project" value="UniProtKB-KW"/>
</dbReference>
<evidence type="ECO:0000256" key="5">
    <source>
        <dbReference type="ARBA" id="ARBA00023242"/>
    </source>
</evidence>
<reference evidence="7" key="1">
    <citation type="journal article" date="2024" name="BMC Genomics">
        <title>Functional annotation of a divergent genome using sequence and structure-based similarity.</title>
        <authorList>
            <person name="Svedberg D."/>
            <person name="Winiger R.R."/>
            <person name="Berg A."/>
            <person name="Sharma H."/>
            <person name="Tellgren-Roth C."/>
            <person name="Debrunner-Vossbrinck B.A."/>
            <person name="Vossbrinck C.R."/>
            <person name="Barandun J."/>
        </authorList>
    </citation>
    <scope>NUCLEOTIDE SEQUENCE</scope>
    <source>
        <strain evidence="7">Illinois isolate</strain>
    </source>
</reference>
<dbReference type="Gene3D" id="3.30.230.70">
    <property type="entry name" value="GHMP Kinase, N-terminal domain"/>
    <property type="match status" value="1"/>
</dbReference>
<evidence type="ECO:0000256" key="3">
    <source>
        <dbReference type="ARBA" id="ARBA00022552"/>
    </source>
</evidence>
<dbReference type="GO" id="GO:0003723">
    <property type="term" value="F:RNA binding"/>
    <property type="evidence" value="ECO:0007669"/>
    <property type="project" value="TreeGrafter"/>
</dbReference>
<dbReference type="InterPro" id="IPR001247">
    <property type="entry name" value="ExoRNase_PH_dom1"/>
</dbReference>
<dbReference type="InterPro" id="IPR050080">
    <property type="entry name" value="RNase_PH"/>
</dbReference>
<evidence type="ECO:0000313" key="8">
    <source>
        <dbReference type="Proteomes" id="UP001334084"/>
    </source>
</evidence>
<dbReference type="SUPFAM" id="SSF54211">
    <property type="entry name" value="Ribosomal protein S5 domain 2-like"/>
    <property type="match status" value="1"/>
</dbReference>
<keyword evidence="8" id="KW-1185">Reference proteome</keyword>
<accession>A0AAX4JE18</accession>
<dbReference type="PANTHER" id="PTHR11953:SF1">
    <property type="entry name" value="EXOSOME COMPLEX COMPONENT RRP46"/>
    <property type="match status" value="1"/>
</dbReference>
<dbReference type="GO" id="GO:0034475">
    <property type="term" value="P:U4 snRNA 3'-end processing"/>
    <property type="evidence" value="ECO:0007669"/>
    <property type="project" value="TreeGrafter"/>
</dbReference>
<keyword evidence="3" id="KW-0698">rRNA processing</keyword>
<evidence type="ECO:0000259" key="6">
    <source>
        <dbReference type="Pfam" id="PF01138"/>
    </source>
</evidence>
<keyword evidence="7" id="KW-0540">Nuclease</keyword>
<sequence length="182" mass="21068">MNKIETTLGIIHKSKGSALYKCADTSVLCTVDFNNRHEQSKIEEYDKLSIDIKFRNINNKSYDEYYSTLIKSVLKKCILNIDICKSVYINLIVDSTSSNTLWCSINALFLGLIECGIPLEYSLYASTSFTNKEDVFLYDKTGKLIWYHGFCNIKSINMDSVYEFYKYVKEVQDFTIKKNLTI</sequence>
<keyword evidence="4" id="KW-0271">Exosome</keyword>
<evidence type="ECO:0000313" key="7">
    <source>
        <dbReference type="EMBL" id="WUR04207.1"/>
    </source>
</evidence>
<proteinExistence type="inferred from homology"/>
<dbReference type="EMBL" id="CP142732">
    <property type="protein sequence ID" value="WUR04207.1"/>
    <property type="molecule type" value="Genomic_DNA"/>
</dbReference>
<keyword evidence="7" id="KW-0269">Exonuclease</keyword>
<dbReference type="AlphaFoldDB" id="A0AAX4JE18"/>
<dbReference type="GO" id="GO:0004527">
    <property type="term" value="F:exonuclease activity"/>
    <property type="evidence" value="ECO:0007669"/>
    <property type="project" value="UniProtKB-KW"/>
</dbReference>
<comment type="subcellular location">
    <subcellularLocation>
        <location evidence="1">Nucleus</location>
    </subcellularLocation>
</comment>
<protein>
    <submittedName>
        <fullName evidence="7">Exosome complex exonuclease</fullName>
    </submittedName>
</protein>
<dbReference type="GO" id="GO:0000176">
    <property type="term" value="C:nuclear exosome (RNase complex)"/>
    <property type="evidence" value="ECO:0007669"/>
    <property type="project" value="TreeGrafter"/>
</dbReference>
<evidence type="ECO:0000256" key="2">
    <source>
        <dbReference type="ARBA" id="ARBA00006678"/>
    </source>
</evidence>
<dbReference type="GeneID" id="90542029"/>
<dbReference type="GO" id="GO:0000177">
    <property type="term" value="C:cytoplasmic exosome (RNase complex)"/>
    <property type="evidence" value="ECO:0007669"/>
    <property type="project" value="TreeGrafter"/>
</dbReference>
<dbReference type="GO" id="GO:0005730">
    <property type="term" value="C:nucleolus"/>
    <property type="evidence" value="ECO:0007669"/>
    <property type="project" value="TreeGrafter"/>
</dbReference>
<dbReference type="PANTHER" id="PTHR11953">
    <property type="entry name" value="EXOSOME COMPLEX COMPONENT"/>
    <property type="match status" value="1"/>
</dbReference>
<evidence type="ECO:0000256" key="1">
    <source>
        <dbReference type="ARBA" id="ARBA00004123"/>
    </source>
</evidence>
<organism evidence="7 8">
    <name type="scientific">Vairimorpha necatrix</name>
    <dbReference type="NCBI Taxonomy" id="6039"/>
    <lineage>
        <taxon>Eukaryota</taxon>
        <taxon>Fungi</taxon>
        <taxon>Fungi incertae sedis</taxon>
        <taxon>Microsporidia</taxon>
        <taxon>Nosematidae</taxon>
        <taxon>Vairimorpha</taxon>
    </lineage>
</organism>
<dbReference type="Proteomes" id="UP001334084">
    <property type="component" value="Chromosome 7"/>
</dbReference>
<dbReference type="GO" id="GO:0016075">
    <property type="term" value="P:rRNA catabolic process"/>
    <property type="evidence" value="ECO:0007669"/>
    <property type="project" value="TreeGrafter"/>
</dbReference>
<dbReference type="GO" id="GO:0071028">
    <property type="term" value="P:nuclear mRNA surveillance"/>
    <property type="evidence" value="ECO:0007669"/>
    <property type="project" value="TreeGrafter"/>
</dbReference>